<dbReference type="Proteomes" id="UP000001811">
    <property type="component" value="Unplaced"/>
</dbReference>
<feature type="domain" description="WAP" evidence="8">
    <location>
        <begin position="41"/>
        <end position="90"/>
    </location>
</feature>
<dbReference type="Pfam" id="PF00095">
    <property type="entry name" value="WAP"/>
    <property type="match status" value="1"/>
</dbReference>
<evidence type="ECO:0000256" key="1">
    <source>
        <dbReference type="ARBA" id="ARBA00004613"/>
    </source>
</evidence>
<dbReference type="PANTHER" id="PTHR46751">
    <property type="entry name" value="EPPIN"/>
    <property type="match status" value="1"/>
</dbReference>
<evidence type="ECO:0000259" key="8">
    <source>
        <dbReference type="PROSITE" id="PS51390"/>
    </source>
</evidence>
<reference evidence="9" key="2">
    <citation type="submission" date="2025-08" db="UniProtKB">
        <authorList>
            <consortium name="Ensembl"/>
        </authorList>
    </citation>
    <scope>IDENTIFICATION</scope>
    <source>
        <strain evidence="9">Thorbecke</strain>
    </source>
</reference>
<evidence type="ECO:0000256" key="4">
    <source>
        <dbReference type="ARBA" id="ARBA00022729"/>
    </source>
</evidence>
<dbReference type="Ensembl" id="ENSOCUT00000064768.1">
    <property type="protein sequence ID" value="ENSOCUP00000040593.1"/>
    <property type="gene ID" value="ENSOCUG00000014266.4"/>
</dbReference>
<feature type="domain" description="BPTI/Kunitz inhibitor" evidence="7">
    <location>
        <begin position="94"/>
        <end position="144"/>
    </location>
</feature>
<dbReference type="STRING" id="9986.ENSOCUP00000040593"/>
<keyword evidence="3" id="KW-0646">Protease inhibitor</keyword>
<dbReference type="FunCoup" id="A0A5F9D3Y9">
    <property type="interactions" value="9"/>
</dbReference>
<dbReference type="InterPro" id="IPR051388">
    <property type="entry name" value="Serpin_venom_toxin"/>
</dbReference>
<dbReference type="Pfam" id="PF00014">
    <property type="entry name" value="Kunitz_BPTI"/>
    <property type="match status" value="1"/>
</dbReference>
<evidence type="ECO:0000313" key="9">
    <source>
        <dbReference type="Ensembl" id="ENSOCUP00000040593.1"/>
    </source>
</evidence>
<organism evidence="9 10">
    <name type="scientific">Oryctolagus cuniculus</name>
    <name type="common">Rabbit</name>
    <dbReference type="NCBI Taxonomy" id="9986"/>
    <lineage>
        <taxon>Eukaryota</taxon>
        <taxon>Metazoa</taxon>
        <taxon>Chordata</taxon>
        <taxon>Craniata</taxon>
        <taxon>Vertebrata</taxon>
        <taxon>Euteleostomi</taxon>
        <taxon>Mammalia</taxon>
        <taxon>Eutheria</taxon>
        <taxon>Euarchontoglires</taxon>
        <taxon>Glires</taxon>
        <taxon>Lagomorpha</taxon>
        <taxon>Leporidae</taxon>
        <taxon>Oryctolagus</taxon>
    </lineage>
</organism>
<dbReference type="InterPro" id="IPR002223">
    <property type="entry name" value="Kunitz_BPTI"/>
</dbReference>
<dbReference type="SMR" id="A0A5F9D3Y9"/>
<sequence length="154" mass="17424">MEILITESYSASQGNTQAQQGRVTLLLPGILALTLSRPQGSVSSPSLETCPKIRVKCEVEERSECTRHRHCPDKMKCCLFNCGKKCLDLRKDVCSMPKETGPCLAFIPRWWYDKEREICTEFIYGGCNGNNNNFQTEAICLVICQDRESSHWIG</sequence>
<dbReference type="PRINTS" id="PR00759">
    <property type="entry name" value="BASICPTASE"/>
</dbReference>
<keyword evidence="4" id="KW-0732">Signal</keyword>
<dbReference type="SMART" id="SM00131">
    <property type="entry name" value="KU"/>
    <property type="match status" value="1"/>
</dbReference>
<evidence type="ECO:0000256" key="6">
    <source>
        <dbReference type="ARBA" id="ARBA00023157"/>
    </source>
</evidence>
<dbReference type="AlphaFoldDB" id="A0A5F9D3Y9"/>
<dbReference type="Gene3D" id="4.10.75.10">
    <property type="entry name" value="Elafin-like"/>
    <property type="match status" value="1"/>
</dbReference>
<protein>
    <recommendedName>
        <fullName evidence="11">BPTI/Kunitz inhibitor domain-containing protein</fullName>
    </recommendedName>
</protein>
<evidence type="ECO:0000313" key="10">
    <source>
        <dbReference type="Proteomes" id="UP000001811"/>
    </source>
</evidence>
<evidence type="ECO:0000256" key="5">
    <source>
        <dbReference type="ARBA" id="ARBA00022900"/>
    </source>
</evidence>
<dbReference type="PROSITE" id="PS00280">
    <property type="entry name" value="BPTI_KUNITZ_1"/>
    <property type="match status" value="1"/>
</dbReference>
<dbReference type="SUPFAM" id="SSF57362">
    <property type="entry name" value="BPTI-like"/>
    <property type="match status" value="1"/>
</dbReference>
<dbReference type="InterPro" id="IPR036645">
    <property type="entry name" value="Elafin-like_sf"/>
</dbReference>
<dbReference type="InParanoid" id="A0A5F9D3Y9"/>
<dbReference type="SUPFAM" id="SSF57256">
    <property type="entry name" value="Elafin-like"/>
    <property type="match status" value="1"/>
</dbReference>
<dbReference type="PANTHER" id="PTHR46751:SF1">
    <property type="entry name" value="WAP FOUR-DISULFIDE CORE DOMAIN PROTEIN 6A"/>
    <property type="match status" value="1"/>
</dbReference>
<gene>
    <name evidence="9" type="primary">LOC100008810</name>
</gene>
<dbReference type="FunFam" id="4.10.75.10:FF:000004">
    <property type="entry name" value="WAP four-disulfide core domain 6A"/>
    <property type="match status" value="1"/>
</dbReference>
<dbReference type="InterPro" id="IPR036880">
    <property type="entry name" value="Kunitz_BPTI_sf"/>
</dbReference>
<dbReference type="FunFam" id="4.10.410.10:FF:000015">
    <property type="entry name" value="WAP four-disulfide core domain 6A"/>
    <property type="match status" value="1"/>
</dbReference>
<comment type="subcellular location">
    <subcellularLocation>
        <location evidence="1">Secreted</location>
    </subcellularLocation>
</comment>
<dbReference type="InterPro" id="IPR020901">
    <property type="entry name" value="Prtase_inh_Kunz-CS"/>
</dbReference>
<dbReference type="InterPro" id="IPR008197">
    <property type="entry name" value="WAP_dom"/>
</dbReference>
<accession>A0A5F9D3Y9</accession>
<keyword evidence="6" id="KW-1015">Disulfide bond</keyword>
<dbReference type="PROSITE" id="PS51390">
    <property type="entry name" value="WAP"/>
    <property type="match status" value="1"/>
</dbReference>
<keyword evidence="5" id="KW-0722">Serine protease inhibitor</keyword>
<evidence type="ECO:0000256" key="3">
    <source>
        <dbReference type="ARBA" id="ARBA00022690"/>
    </source>
</evidence>
<name>A0A5F9D3Y9_RABIT</name>
<dbReference type="Bgee" id="ENSOCUG00000014266">
    <property type="expression patterns" value="Expressed in testis"/>
</dbReference>
<dbReference type="PROSITE" id="PS50279">
    <property type="entry name" value="BPTI_KUNITZ_2"/>
    <property type="match status" value="1"/>
</dbReference>
<keyword evidence="10" id="KW-1185">Reference proteome</keyword>
<evidence type="ECO:0000256" key="2">
    <source>
        <dbReference type="ARBA" id="ARBA00022525"/>
    </source>
</evidence>
<proteinExistence type="predicted"/>
<reference evidence="9 10" key="1">
    <citation type="journal article" date="2011" name="Nature">
        <title>A high-resolution map of human evolutionary constraint using 29 mammals.</title>
        <authorList>
            <person name="Lindblad-Toh K."/>
            <person name="Garber M."/>
            <person name="Zuk O."/>
            <person name="Lin M.F."/>
            <person name="Parker B.J."/>
            <person name="Washietl S."/>
            <person name="Kheradpour P."/>
            <person name="Ernst J."/>
            <person name="Jordan G."/>
            <person name="Mauceli E."/>
            <person name="Ward L.D."/>
            <person name="Lowe C.B."/>
            <person name="Holloway A.K."/>
            <person name="Clamp M."/>
            <person name="Gnerre S."/>
            <person name="Alfoldi J."/>
            <person name="Beal K."/>
            <person name="Chang J."/>
            <person name="Clawson H."/>
            <person name="Cuff J."/>
            <person name="Di Palma F."/>
            <person name="Fitzgerald S."/>
            <person name="Flicek P."/>
            <person name="Guttman M."/>
            <person name="Hubisz M.J."/>
            <person name="Jaffe D.B."/>
            <person name="Jungreis I."/>
            <person name="Kent W.J."/>
            <person name="Kostka D."/>
            <person name="Lara M."/>
            <person name="Martins A.L."/>
            <person name="Massingham T."/>
            <person name="Moltke I."/>
            <person name="Raney B.J."/>
            <person name="Rasmussen M.D."/>
            <person name="Robinson J."/>
            <person name="Stark A."/>
            <person name="Vilella A.J."/>
            <person name="Wen J."/>
            <person name="Xie X."/>
            <person name="Zody M.C."/>
            <person name="Baldwin J."/>
            <person name="Bloom T."/>
            <person name="Chin C.W."/>
            <person name="Heiman D."/>
            <person name="Nicol R."/>
            <person name="Nusbaum C."/>
            <person name="Young S."/>
            <person name="Wilkinson J."/>
            <person name="Worley K.C."/>
            <person name="Kovar C.L."/>
            <person name="Muzny D.M."/>
            <person name="Gibbs R.A."/>
            <person name="Cree A."/>
            <person name="Dihn H.H."/>
            <person name="Fowler G."/>
            <person name="Jhangiani S."/>
            <person name="Joshi V."/>
            <person name="Lee S."/>
            <person name="Lewis L.R."/>
            <person name="Nazareth L.V."/>
            <person name="Okwuonu G."/>
            <person name="Santibanez J."/>
            <person name="Warren W.C."/>
            <person name="Mardis E.R."/>
            <person name="Weinstock G.M."/>
            <person name="Wilson R.K."/>
            <person name="Delehaunty K."/>
            <person name="Dooling D."/>
            <person name="Fronik C."/>
            <person name="Fulton L."/>
            <person name="Fulton B."/>
            <person name="Graves T."/>
            <person name="Minx P."/>
            <person name="Sodergren E."/>
            <person name="Birney E."/>
            <person name="Margulies E.H."/>
            <person name="Herrero J."/>
            <person name="Green E.D."/>
            <person name="Haussler D."/>
            <person name="Siepel A."/>
            <person name="Goldman N."/>
            <person name="Pollard K.S."/>
            <person name="Pedersen J.S."/>
            <person name="Lander E.S."/>
            <person name="Kellis M."/>
        </authorList>
    </citation>
    <scope>NUCLEOTIDE SEQUENCE [LARGE SCALE GENOMIC DNA]</scope>
    <source>
        <strain evidence="10">Thorbecke</strain>
    </source>
</reference>
<dbReference type="GO" id="GO:0004867">
    <property type="term" value="F:serine-type endopeptidase inhibitor activity"/>
    <property type="evidence" value="ECO:0007669"/>
    <property type="project" value="UniProtKB-KW"/>
</dbReference>
<dbReference type="GO" id="GO:0005615">
    <property type="term" value="C:extracellular space"/>
    <property type="evidence" value="ECO:0007669"/>
    <property type="project" value="TreeGrafter"/>
</dbReference>
<reference evidence="9" key="3">
    <citation type="submission" date="2025-09" db="UniProtKB">
        <authorList>
            <consortium name="Ensembl"/>
        </authorList>
    </citation>
    <scope>IDENTIFICATION</scope>
    <source>
        <strain evidence="9">Thorbecke</strain>
    </source>
</reference>
<dbReference type="GeneTree" id="ENSGT00940000156753"/>
<keyword evidence="2" id="KW-0964">Secreted</keyword>
<evidence type="ECO:0000259" key="7">
    <source>
        <dbReference type="PROSITE" id="PS50279"/>
    </source>
</evidence>
<dbReference type="Gene3D" id="4.10.410.10">
    <property type="entry name" value="Pancreatic trypsin inhibitor Kunitz domain"/>
    <property type="match status" value="1"/>
</dbReference>
<evidence type="ECO:0008006" key="11">
    <source>
        <dbReference type="Google" id="ProtNLM"/>
    </source>
</evidence>